<evidence type="ECO:0000256" key="1">
    <source>
        <dbReference type="ARBA" id="ARBA00004141"/>
    </source>
</evidence>
<evidence type="ECO:0000256" key="4">
    <source>
        <dbReference type="ARBA" id="ARBA00023136"/>
    </source>
</evidence>
<comment type="subcellular location">
    <subcellularLocation>
        <location evidence="1">Membrane</location>
        <topology evidence="1">Multi-pass membrane protein</topology>
    </subcellularLocation>
</comment>
<feature type="coiled-coil region" evidence="8">
    <location>
        <begin position="23"/>
        <end position="50"/>
    </location>
</feature>
<dbReference type="PANTHER" id="PTHR32089">
    <property type="entry name" value="METHYL-ACCEPTING CHEMOTAXIS PROTEIN MCPB"/>
    <property type="match status" value="1"/>
</dbReference>
<dbReference type="PROSITE" id="PS50111">
    <property type="entry name" value="CHEMOTAXIS_TRANSDUC_2"/>
    <property type="match status" value="1"/>
</dbReference>
<evidence type="ECO:0000313" key="10">
    <source>
        <dbReference type="EMBL" id="GGY83172.1"/>
    </source>
</evidence>
<evidence type="ECO:0000256" key="5">
    <source>
        <dbReference type="ARBA" id="ARBA00023224"/>
    </source>
</evidence>
<sequence>MFGFNKQELMAAQEEISTLRRALNTRDTELSAANQELEKLRKNVNGDKLELLRVKDLLVQLQSMGESITAIQGSLGGFAANMRDEKERAADMQATSASCSTAVSLISGHLGKLATDSQVSATRVGELDSRAQQISGIVNLIKGVADQTNLLALNAAIEAARAGEQGRGFAVVADEVRSLAQRTAQATGEISALVSQMREDSAASREQIVSFAQQADSFSSDGAEAAKTISHILDIAKISERTTTAASLRSLCEVAKVDHLLYKFRVYRVLFGLSSESLRDFQTSNSPLSGKKEIDDAQETLQREVAAVFEANSRGNSDATVSAVRRMETASSRLIDALERMAHSGESVVYHH</sequence>
<gene>
    <name evidence="10" type="ORF">GCM10011613_30050</name>
</gene>
<dbReference type="Gene3D" id="1.10.287.950">
    <property type="entry name" value="Methyl-accepting chemotaxis protein"/>
    <property type="match status" value="1"/>
</dbReference>
<protein>
    <submittedName>
        <fullName evidence="10">Chemotaxis protein</fullName>
    </submittedName>
</protein>
<evidence type="ECO:0000256" key="6">
    <source>
        <dbReference type="ARBA" id="ARBA00029447"/>
    </source>
</evidence>
<evidence type="ECO:0000256" key="7">
    <source>
        <dbReference type="PROSITE-ProRule" id="PRU00284"/>
    </source>
</evidence>
<proteinExistence type="inferred from homology"/>
<evidence type="ECO:0000256" key="8">
    <source>
        <dbReference type="SAM" id="Coils"/>
    </source>
</evidence>
<evidence type="ECO:0000256" key="2">
    <source>
        <dbReference type="ARBA" id="ARBA00022692"/>
    </source>
</evidence>
<dbReference type="EMBL" id="BMYZ01000003">
    <property type="protein sequence ID" value="GGY83172.1"/>
    <property type="molecule type" value="Genomic_DNA"/>
</dbReference>
<comment type="similarity">
    <text evidence="6">Belongs to the methyl-accepting chemotaxis (MCP) protein family.</text>
</comment>
<keyword evidence="4" id="KW-0472">Membrane</keyword>
<comment type="caution">
    <text evidence="10">The sequence shown here is derived from an EMBL/GenBank/DDBJ whole genome shotgun (WGS) entry which is preliminary data.</text>
</comment>
<reference evidence="11" key="1">
    <citation type="journal article" date="2019" name="Int. J. Syst. Evol. Microbiol.">
        <title>The Global Catalogue of Microorganisms (GCM) 10K type strain sequencing project: providing services to taxonomists for standard genome sequencing and annotation.</title>
        <authorList>
            <consortium name="The Broad Institute Genomics Platform"/>
            <consortium name="The Broad Institute Genome Sequencing Center for Infectious Disease"/>
            <person name="Wu L."/>
            <person name="Ma J."/>
        </authorList>
    </citation>
    <scope>NUCLEOTIDE SEQUENCE [LARGE SCALE GENOMIC DNA]</scope>
    <source>
        <strain evidence="11">KCTC 32239</strain>
    </source>
</reference>
<dbReference type="SMART" id="SM00283">
    <property type="entry name" value="MA"/>
    <property type="match status" value="1"/>
</dbReference>
<keyword evidence="8" id="KW-0175">Coiled coil</keyword>
<dbReference type="PRINTS" id="PR00260">
    <property type="entry name" value="CHEMTRNSDUCR"/>
</dbReference>
<dbReference type="RefSeq" id="WP_189420073.1">
    <property type="nucleotide sequence ID" value="NZ_BMYZ01000003.1"/>
</dbReference>
<dbReference type="Pfam" id="PF00015">
    <property type="entry name" value="MCPsignal"/>
    <property type="match status" value="1"/>
</dbReference>
<keyword evidence="2" id="KW-0812">Transmembrane</keyword>
<evidence type="ECO:0000259" key="9">
    <source>
        <dbReference type="PROSITE" id="PS50111"/>
    </source>
</evidence>
<dbReference type="InterPro" id="IPR004089">
    <property type="entry name" value="MCPsignal_dom"/>
</dbReference>
<keyword evidence="3" id="KW-1133">Transmembrane helix</keyword>
<dbReference type="SUPFAM" id="SSF58104">
    <property type="entry name" value="Methyl-accepting chemotaxis protein (MCP) signaling domain"/>
    <property type="match status" value="1"/>
</dbReference>
<keyword evidence="5 7" id="KW-0807">Transducer</keyword>
<name>A0ABQ3BC01_9GAMM</name>
<evidence type="ECO:0000313" key="11">
    <source>
        <dbReference type="Proteomes" id="UP000619761"/>
    </source>
</evidence>
<feature type="domain" description="Methyl-accepting transducer" evidence="9">
    <location>
        <begin position="60"/>
        <end position="232"/>
    </location>
</feature>
<organism evidence="10 11">
    <name type="scientific">Cellvibrio zantedeschiae</name>
    <dbReference type="NCBI Taxonomy" id="1237077"/>
    <lineage>
        <taxon>Bacteria</taxon>
        <taxon>Pseudomonadati</taxon>
        <taxon>Pseudomonadota</taxon>
        <taxon>Gammaproteobacteria</taxon>
        <taxon>Cellvibrionales</taxon>
        <taxon>Cellvibrionaceae</taxon>
        <taxon>Cellvibrio</taxon>
    </lineage>
</organism>
<dbReference type="PANTHER" id="PTHR32089:SF119">
    <property type="entry name" value="METHYL-ACCEPTING CHEMOTAXIS PROTEIN CTPL"/>
    <property type="match status" value="1"/>
</dbReference>
<dbReference type="InterPro" id="IPR004090">
    <property type="entry name" value="Chemotax_Me-accpt_rcpt"/>
</dbReference>
<keyword evidence="11" id="KW-1185">Reference proteome</keyword>
<dbReference type="Proteomes" id="UP000619761">
    <property type="component" value="Unassembled WGS sequence"/>
</dbReference>
<evidence type="ECO:0000256" key="3">
    <source>
        <dbReference type="ARBA" id="ARBA00022989"/>
    </source>
</evidence>
<accession>A0ABQ3BC01</accession>